<dbReference type="InterPro" id="IPR036191">
    <property type="entry name" value="RRF_sf"/>
</dbReference>
<dbReference type="GO" id="GO:0043023">
    <property type="term" value="F:ribosomal large subunit binding"/>
    <property type="evidence" value="ECO:0007669"/>
    <property type="project" value="TreeGrafter"/>
</dbReference>
<evidence type="ECO:0000256" key="1">
    <source>
        <dbReference type="ARBA" id="ARBA00005912"/>
    </source>
</evidence>
<comment type="function">
    <text evidence="3">Necessary for protein synthesis in mitochondria. Functions as a ribosome recycling factor in mitochondria.</text>
</comment>
<evidence type="ECO:0000313" key="6">
    <source>
        <dbReference type="EMBL" id="WFD00680.1"/>
    </source>
</evidence>
<keyword evidence="7" id="KW-1185">Reference proteome</keyword>
<dbReference type="GO" id="GO:0005739">
    <property type="term" value="C:mitochondrion"/>
    <property type="evidence" value="ECO:0007669"/>
    <property type="project" value="TreeGrafter"/>
</dbReference>
<dbReference type="AlphaFoldDB" id="A0AAJ6CI79"/>
<dbReference type="PANTHER" id="PTHR20982">
    <property type="entry name" value="RIBOSOME RECYCLING FACTOR"/>
    <property type="match status" value="1"/>
</dbReference>
<evidence type="ECO:0000259" key="5">
    <source>
        <dbReference type="Pfam" id="PF01765"/>
    </source>
</evidence>
<evidence type="ECO:0000256" key="3">
    <source>
        <dbReference type="ARBA" id="ARBA00024909"/>
    </source>
</evidence>
<dbReference type="InterPro" id="IPR002661">
    <property type="entry name" value="Ribosome_recyc_fac"/>
</dbReference>
<sequence>MKFLRGTIGWLRTARLSTRPTIVPRPAFSTRHALFLASAQFTRPLTSTASVAKTKKKKGNDKGNTEPPADVEGQLDLDKIQEQMSKIVSKCRESVQGLIGSFGRVDPSLLDPVRVQYGKDAKPTPLHDYATVGVRDGCLIVTAYDESSVKHIERGIYAAKLDLSPRLAPEEGPGVIIVPVPKPTGETRKALMHKCSDACEQARIHLRSERHTAQKQLKHDLDNKVVSKDISQKEAKRLEELNKSHTALIDRLVEDAQNKLQHSST</sequence>
<comment type="similarity">
    <text evidence="1">Belongs to the RRF family.</text>
</comment>
<dbReference type="PANTHER" id="PTHR20982:SF3">
    <property type="entry name" value="MITOCHONDRIAL RIBOSOME RECYCLING FACTOR PSEUDO 1"/>
    <property type="match status" value="1"/>
</dbReference>
<protein>
    <recommendedName>
        <fullName evidence="5">Ribosome recycling factor domain-containing protein</fullName>
    </recommendedName>
</protein>
<reference evidence="6 7" key="1">
    <citation type="submission" date="2023-03" db="EMBL/GenBank/DDBJ databases">
        <title>Mating type loci evolution in Malassezia.</title>
        <authorList>
            <person name="Coelho M.A."/>
        </authorList>
    </citation>
    <scope>NUCLEOTIDE SEQUENCE [LARGE SCALE GENOMIC DNA]</scope>
    <source>
        <strain evidence="6 7">CBS 9725</strain>
    </source>
</reference>
<gene>
    <name evidence="6" type="ORF">MYAM1_003432</name>
</gene>
<dbReference type="Pfam" id="PF01765">
    <property type="entry name" value="RRF"/>
    <property type="match status" value="1"/>
</dbReference>
<feature type="domain" description="Ribosome recycling factor" evidence="5">
    <location>
        <begin position="103"/>
        <end position="260"/>
    </location>
</feature>
<feature type="region of interest" description="Disordered" evidence="4">
    <location>
        <begin position="47"/>
        <end position="71"/>
    </location>
</feature>
<keyword evidence="2" id="KW-0648">Protein biosynthesis</keyword>
<dbReference type="Gene3D" id="3.30.1360.40">
    <property type="match status" value="1"/>
</dbReference>
<evidence type="ECO:0000256" key="2">
    <source>
        <dbReference type="ARBA" id="ARBA00022917"/>
    </source>
</evidence>
<dbReference type="InterPro" id="IPR023584">
    <property type="entry name" value="Ribosome_recyc_fac_dom"/>
</dbReference>
<dbReference type="SUPFAM" id="SSF55194">
    <property type="entry name" value="Ribosome recycling factor, RRF"/>
    <property type="match status" value="1"/>
</dbReference>
<dbReference type="GO" id="GO:0006412">
    <property type="term" value="P:translation"/>
    <property type="evidence" value="ECO:0007669"/>
    <property type="project" value="UniProtKB-KW"/>
</dbReference>
<dbReference type="EMBL" id="CP119947">
    <property type="protein sequence ID" value="WFD00680.1"/>
    <property type="molecule type" value="Genomic_DNA"/>
</dbReference>
<evidence type="ECO:0000256" key="4">
    <source>
        <dbReference type="SAM" id="MobiDB-lite"/>
    </source>
</evidence>
<organism evidence="6 7">
    <name type="scientific">Malassezia yamatoensis</name>
    <dbReference type="NCBI Taxonomy" id="253288"/>
    <lineage>
        <taxon>Eukaryota</taxon>
        <taxon>Fungi</taxon>
        <taxon>Dikarya</taxon>
        <taxon>Basidiomycota</taxon>
        <taxon>Ustilaginomycotina</taxon>
        <taxon>Malasseziomycetes</taxon>
        <taxon>Malasseziales</taxon>
        <taxon>Malasseziaceae</taxon>
        <taxon>Malassezia</taxon>
    </lineage>
</organism>
<accession>A0AAJ6CI79</accession>
<dbReference type="Proteomes" id="UP001219567">
    <property type="component" value="Chromosome 5"/>
</dbReference>
<proteinExistence type="inferred from homology"/>
<dbReference type="Gene3D" id="1.10.132.20">
    <property type="entry name" value="Ribosome-recycling factor"/>
    <property type="match status" value="1"/>
</dbReference>
<evidence type="ECO:0000313" key="7">
    <source>
        <dbReference type="Proteomes" id="UP001219567"/>
    </source>
</evidence>
<name>A0AAJ6CI79_9BASI</name>